<dbReference type="Pfam" id="PF14281">
    <property type="entry name" value="PDDEXK_4"/>
    <property type="match status" value="1"/>
</dbReference>
<sequence length="425" mass="50793">MNENNCINFLSNFISYYSQYKHNLLNYLKYFILEKENIINEINKGKEKLAPQINIINLLEASRIEVPNSFLLFNIFNTSFKENNTEINFAKIFSTYIIEYECRNKKIKNINDIKVYKEFNIPKGRIDILIQSKNFEIIIENKIDADDGEEQLKLYYDNRKTQIDENKIFIVYLTPDGRTPSNKSIDNKLREKLEIENRICYLSHNNIANWIDNILTEYKFLKENDKYQSIYSSLIQIRDNEKIISNTTEENNMEKDIIKKFLKSNKEIDINNLSDISQLKKLFSNAISVLEDYQKNFLYKILDELKDLKIAHISNDNKISKSDWLFRIDILDDELELFFVPLLKYYYVQYKTINQNDKTFLNIENIFGKLKSVKGWENWYESEYINMDFFNEDEININDHTSYIKVADEIRKIVQKLENAIKQKG</sequence>
<evidence type="ECO:0008006" key="3">
    <source>
        <dbReference type="Google" id="ProtNLM"/>
    </source>
</evidence>
<accession>A0ABY2TN12</accession>
<evidence type="ECO:0000313" key="2">
    <source>
        <dbReference type="Proteomes" id="UP000310168"/>
    </source>
</evidence>
<comment type="caution">
    <text evidence="1">The sequence shown here is derived from an EMBL/GenBank/DDBJ whole genome shotgun (WGS) entry which is preliminary data.</text>
</comment>
<proteinExistence type="predicted"/>
<gene>
    <name evidence="1" type="ORF">EZH24_11610</name>
</gene>
<dbReference type="InterPro" id="IPR029470">
    <property type="entry name" value="PDDEXK_4"/>
</dbReference>
<keyword evidence="2" id="KW-1185">Reference proteome</keyword>
<dbReference type="EMBL" id="SJDU01000474">
    <property type="protein sequence ID" value="TKZ28943.1"/>
    <property type="molecule type" value="Genomic_DNA"/>
</dbReference>
<protein>
    <recommendedName>
        <fullName evidence="3">PD-(D/E)XK nuclease family protein</fullName>
    </recommendedName>
</protein>
<dbReference type="Proteomes" id="UP000310168">
    <property type="component" value="Unassembled WGS sequence"/>
</dbReference>
<organism evidence="1 2">
    <name type="scientific">Brachyspira catarrhinii</name>
    <dbReference type="NCBI Taxonomy" id="2528966"/>
    <lineage>
        <taxon>Bacteria</taxon>
        <taxon>Pseudomonadati</taxon>
        <taxon>Spirochaetota</taxon>
        <taxon>Spirochaetia</taxon>
        <taxon>Brachyspirales</taxon>
        <taxon>Brachyspiraceae</taxon>
        <taxon>Brachyspira</taxon>
    </lineage>
</organism>
<name>A0ABY2TN12_9SPIR</name>
<reference evidence="1 2" key="1">
    <citation type="journal article" date="2019" name="Anaerobe">
        <title>Brachyspira catarrhinii sp. nov., an anaerobic intestinal spirochaete isolated from vervet monkeys may have been misidentified as Brachyspira aalborgi in previous studies.</title>
        <authorList>
            <person name="Phillips N.D."/>
            <person name="La T."/>
            <person name="Hampson D.J."/>
        </authorList>
    </citation>
    <scope>NUCLEOTIDE SEQUENCE [LARGE SCALE GENOMIC DNA]</scope>
    <source>
        <strain evidence="1 2">Z12</strain>
    </source>
</reference>
<evidence type="ECO:0000313" key="1">
    <source>
        <dbReference type="EMBL" id="TKZ28943.1"/>
    </source>
</evidence>